<evidence type="ECO:0008006" key="5">
    <source>
        <dbReference type="Google" id="ProtNLM"/>
    </source>
</evidence>
<name>A0A8T2VI49_CERRI</name>
<dbReference type="InterPro" id="IPR011990">
    <property type="entry name" value="TPR-like_helical_dom_sf"/>
</dbReference>
<dbReference type="AlphaFoldDB" id="A0A8T2VI49"/>
<feature type="repeat" description="PPR" evidence="2">
    <location>
        <begin position="98"/>
        <end position="132"/>
    </location>
</feature>
<dbReference type="Pfam" id="PF01535">
    <property type="entry name" value="PPR"/>
    <property type="match status" value="4"/>
</dbReference>
<keyword evidence="1" id="KW-0677">Repeat</keyword>
<feature type="repeat" description="PPR" evidence="2">
    <location>
        <begin position="316"/>
        <end position="350"/>
    </location>
</feature>
<evidence type="ECO:0000313" key="3">
    <source>
        <dbReference type="EMBL" id="KAH7446992.1"/>
    </source>
</evidence>
<protein>
    <recommendedName>
        <fullName evidence="5">Pentatricopeptide repeat-containing protein</fullName>
    </recommendedName>
</protein>
<dbReference type="FunFam" id="1.25.40.10:FF:000158">
    <property type="entry name" value="pentatricopeptide repeat-containing protein At2g33680"/>
    <property type="match status" value="1"/>
</dbReference>
<dbReference type="GO" id="GO:0048731">
    <property type="term" value="P:system development"/>
    <property type="evidence" value="ECO:0007669"/>
    <property type="project" value="UniProtKB-ARBA"/>
</dbReference>
<comment type="caution">
    <text evidence="3">The sequence shown here is derived from an EMBL/GenBank/DDBJ whole genome shotgun (WGS) entry which is preliminary data.</text>
</comment>
<dbReference type="FunFam" id="1.25.40.10:FF:000073">
    <property type="entry name" value="Pentatricopeptide repeat-containing protein chloroplastic"/>
    <property type="match status" value="1"/>
</dbReference>
<gene>
    <name evidence="3" type="ORF">KP509_01G085500</name>
</gene>
<dbReference type="GO" id="GO:0003723">
    <property type="term" value="F:RNA binding"/>
    <property type="evidence" value="ECO:0007669"/>
    <property type="project" value="InterPro"/>
</dbReference>
<evidence type="ECO:0000256" key="1">
    <source>
        <dbReference type="ARBA" id="ARBA00022737"/>
    </source>
</evidence>
<keyword evidence="4" id="KW-1185">Reference proteome</keyword>
<dbReference type="PROSITE" id="PS51375">
    <property type="entry name" value="PPR"/>
    <property type="match status" value="3"/>
</dbReference>
<dbReference type="Gene3D" id="1.25.40.10">
    <property type="entry name" value="Tetratricopeptide repeat domain"/>
    <property type="match status" value="4"/>
</dbReference>
<organism evidence="3 4">
    <name type="scientific">Ceratopteris richardii</name>
    <name type="common">Triangle waterfern</name>
    <dbReference type="NCBI Taxonomy" id="49495"/>
    <lineage>
        <taxon>Eukaryota</taxon>
        <taxon>Viridiplantae</taxon>
        <taxon>Streptophyta</taxon>
        <taxon>Embryophyta</taxon>
        <taxon>Tracheophyta</taxon>
        <taxon>Polypodiopsida</taxon>
        <taxon>Polypodiidae</taxon>
        <taxon>Polypodiales</taxon>
        <taxon>Pteridineae</taxon>
        <taxon>Pteridaceae</taxon>
        <taxon>Parkerioideae</taxon>
        <taxon>Ceratopteris</taxon>
    </lineage>
</organism>
<dbReference type="OrthoDB" id="509099at2759"/>
<sequence length="580" mass="64472">MVPCRELIPVLCRKGYLDMALNVLMRLNVAPSIESYLCLLKLCTQKKALFQIKQVQAHISHSKIQISGRLGDYLVVSLARCGAPDDALSTLLSLPFRTVFSWTATISGYTDNGDGSEALRLYKCMLEDGIQCDEYTYVSLFKACGNTIDLEHGMCLHIEAAKKGFTSDVYVRSTLISMYGKCDALAEAENIFFGMLEHTVVSWNAMLSAYVEQRHGDSALQLFVQMQITGVNPSYLTFVIALQACLTLLDRWRDSFDGDTFCKAVVLDVGQALHSDAARRNLLSNKFVCSMLVTLYGRCGEVSKAEHAYCFLPEYSLVSCTSLLSAYVDHGHTEKALLFYVEMEKWGVVWDHVMITCVLQACSLSGNLEICKHLHFIIVSAGYDDVLPLVATLIHCYGNCAYMVDGQVCFDGLPESNLVLWNACISAHAAEGNLFACLDMFENLSLVGLLPDGVTFNSALCACSHSGHFLRGLEYFSLMIDHYYLTPDMKHYGSILDLLARAGNFKLVKHVLQSMTFPADLSVWLCLLGACRVHGNLQLARQAFHEAIALQPKQDTAYVVMSGFYEDRTLWEGISASYEE</sequence>
<proteinExistence type="predicted"/>
<dbReference type="EMBL" id="CM035406">
    <property type="protein sequence ID" value="KAH7446992.1"/>
    <property type="molecule type" value="Genomic_DNA"/>
</dbReference>
<evidence type="ECO:0000313" key="4">
    <source>
        <dbReference type="Proteomes" id="UP000825935"/>
    </source>
</evidence>
<dbReference type="InterPro" id="IPR002885">
    <property type="entry name" value="PPR_rpt"/>
</dbReference>
<dbReference type="NCBIfam" id="TIGR00756">
    <property type="entry name" value="PPR"/>
    <property type="match status" value="3"/>
</dbReference>
<dbReference type="Pfam" id="PF13041">
    <property type="entry name" value="PPR_2"/>
    <property type="match status" value="2"/>
</dbReference>
<reference evidence="3" key="1">
    <citation type="submission" date="2021-08" db="EMBL/GenBank/DDBJ databases">
        <title>WGS assembly of Ceratopteris richardii.</title>
        <authorList>
            <person name="Marchant D.B."/>
            <person name="Chen G."/>
            <person name="Jenkins J."/>
            <person name="Shu S."/>
            <person name="Leebens-Mack J."/>
            <person name="Grimwood J."/>
            <person name="Schmutz J."/>
            <person name="Soltis P."/>
            <person name="Soltis D."/>
            <person name="Chen Z.-H."/>
        </authorList>
    </citation>
    <scope>NUCLEOTIDE SEQUENCE</scope>
    <source>
        <strain evidence="3">Whitten #5841</strain>
        <tissue evidence="3">Leaf</tissue>
    </source>
</reference>
<dbReference type="PANTHER" id="PTHR47926">
    <property type="entry name" value="PENTATRICOPEPTIDE REPEAT-CONTAINING PROTEIN"/>
    <property type="match status" value="1"/>
</dbReference>
<feature type="repeat" description="PPR" evidence="2">
    <location>
        <begin position="199"/>
        <end position="233"/>
    </location>
</feature>
<dbReference type="InterPro" id="IPR046960">
    <property type="entry name" value="PPR_At4g14850-like_plant"/>
</dbReference>
<dbReference type="GO" id="GO:0009451">
    <property type="term" value="P:RNA modification"/>
    <property type="evidence" value="ECO:0007669"/>
    <property type="project" value="InterPro"/>
</dbReference>
<dbReference type="Proteomes" id="UP000825935">
    <property type="component" value="Chromosome 1"/>
</dbReference>
<evidence type="ECO:0000256" key="2">
    <source>
        <dbReference type="PROSITE-ProRule" id="PRU00708"/>
    </source>
</evidence>
<dbReference type="PANTHER" id="PTHR47926:SF382">
    <property type="entry name" value="PENTACOTRIPEPTIDE-REPEAT REGION OF PRORP DOMAIN-CONTAINING PROTEIN"/>
    <property type="match status" value="1"/>
</dbReference>
<accession>A0A8T2VI49</accession>